<dbReference type="OrthoDB" id="190846at2759"/>
<dbReference type="AlphaFoldDB" id="A0A8T0CHD9"/>
<protein>
    <submittedName>
        <fullName evidence="1">Uncharacterized protein</fullName>
    </submittedName>
</protein>
<dbReference type="EMBL" id="MU091526">
    <property type="protein sequence ID" value="KAF7846933.1"/>
    <property type="molecule type" value="Genomic_DNA"/>
</dbReference>
<gene>
    <name evidence="1" type="ORF">BT93_L3557</name>
</gene>
<evidence type="ECO:0000313" key="2">
    <source>
        <dbReference type="Proteomes" id="UP000806378"/>
    </source>
</evidence>
<accession>A0A8T0CHD9</accession>
<proteinExistence type="predicted"/>
<name>A0A8T0CHD9_CORYI</name>
<sequence>MPVTDLQELQFFLPNYVCVDGDGTVPTESAKADGLDAVARVGVPGEHRGIICDHHVFRILKHWLNADSDPYYNPLNDYVILPTTFEMDRRHEKGMEVTSLKEEWEIISKDANDDQGELTIMPSVSTISISQDGGHQSSRAEACATVIVHPQSKGKQQVELNALSVSVDA</sequence>
<reference evidence="1" key="1">
    <citation type="submission" date="2020-05" db="EMBL/GenBank/DDBJ databases">
        <title>WGS assembly of Corymbia citriodora subspecies variegata.</title>
        <authorList>
            <person name="Barry K."/>
            <person name="Hundley H."/>
            <person name="Shu S."/>
            <person name="Jenkins J."/>
            <person name="Grimwood J."/>
            <person name="Baten A."/>
        </authorList>
    </citation>
    <scope>NUCLEOTIDE SEQUENCE</scope>
    <source>
        <strain evidence="1">CV2-018</strain>
    </source>
</reference>
<comment type="caution">
    <text evidence="1">The sequence shown here is derived from an EMBL/GenBank/DDBJ whole genome shotgun (WGS) entry which is preliminary data.</text>
</comment>
<dbReference type="Gramene" id="rna-gnl|WGS:JABURB|Cocit.L3557.1">
    <property type="protein sequence ID" value="cds-KAF7846933.1"/>
    <property type="gene ID" value="gene-BT93_L3557"/>
</dbReference>
<dbReference type="Proteomes" id="UP000806378">
    <property type="component" value="Unassembled WGS sequence"/>
</dbReference>
<organism evidence="1 2">
    <name type="scientific">Corymbia citriodora subsp. variegata</name>
    <dbReference type="NCBI Taxonomy" id="360336"/>
    <lineage>
        <taxon>Eukaryota</taxon>
        <taxon>Viridiplantae</taxon>
        <taxon>Streptophyta</taxon>
        <taxon>Embryophyta</taxon>
        <taxon>Tracheophyta</taxon>
        <taxon>Spermatophyta</taxon>
        <taxon>Magnoliopsida</taxon>
        <taxon>eudicotyledons</taxon>
        <taxon>Gunneridae</taxon>
        <taxon>Pentapetalae</taxon>
        <taxon>rosids</taxon>
        <taxon>malvids</taxon>
        <taxon>Myrtales</taxon>
        <taxon>Myrtaceae</taxon>
        <taxon>Myrtoideae</taxon>
        <taxon>Eucalypteae</taxon>
        <taxon>Corymbia</taxon>
    </lineage>
</organism>
<evidence type="ECO:0000313" key="1">
    <source>
        <dbReference type="EMBL" id="KAF7846933.1"/>
    </source>
</evidence>
<keyword evidence="2" id="KW-1185">Reference proteome</keyword>